<dbReference type="Proteomes" id="UP000460221">
    <property type="component" value="Unassembled WGS sequence"/>
</dbReference>
<dbReference type="EMBL" id="WLYK01000011">
    <property type="protein sequence ID" value="MTD16690.1"/>
    <property type="molecule type" value="Genomic_DNA"/>
</dbReference>
<keyword evidence="3" id="KW-1185">Reference proteome</keyword>
<evidence type="ECO:0000313" key="3">
    <source>
        <dbReference type="Proteomes" id="UP000460221"/>
    </source>
</evidence>
<evidence type="ECO:0000313" key="2">
    <source>
        <dbReference type="EMBL" id="MTD16690.1"/>
    </source>
</evidence>
<dbReference type="RefSeq" id="WP_154770695.1">
    <property type="nucleotide sequence ID" value="NZ_WLYK01000011.1"/>
</dbReference>
<protein>
    <submittedName>
        <fullName evidence="2">Uncharacterized protein</fullName>
    </submittedName>
</protein>
<gene>
    <name evidence="2" type="ORF">GIS00_22395</name>
</gene>
<proteinExistence type="predicted"/>
<dbReference type="AlphaFoldDB" id="A0A7K1FRJ1"/>
<sequence length="46" mass="4949">MSRITAALRRSSTRGRTIGAAIDTARARAGQSHLIDQHRSMSGAVR</sequence>
<name>A0A7K1FRJ1_9ACTN</name>
<reference evidence="2 3" key="1">
    <citation type="submission" date="2019-11" db="EMBL/GenBank/DDBJ databases">
        <authorList>
            <person name="Jiang L.-Q."/>
        </authorList>
    </citation>
    <scope>NUCLEOTIDE SEQUENCE [LARGE SCALE GENOMIC DNA]</scope>
    <source>
        <strain evidence="2 3">YIM 132087</strain>
    </source>
</reference>
<organism evidence="2 3">
    <name type="scientific">Nakamurella alba</name>
    <dbReference type="NCBI Taxonomy" id="2665158"/>
    <lineage>
        <taxon>Bacteria</taxon>
        <taxon>Bacillati</taxon>
        <taxon>Actinomycetota</taxon>
        <taxon>Actinomycetes</taxon>
        <taxon>Nakamurellales</taxon>
        <taxon>Nakamurellaceae</taxon>
        <taxon>Nakamurella</taxon>
    </lineage>
</organism>
<accession>A0A7K1FRJ1</accession>
<comment type="caution">
    <text evidence="2">The sequence shown here is derived from an EMBL/GenBank/DDBJ whole genome shotgun (WGS) entry which is preliminary data.</text>
</comment>
<evidence type="ECO:0000256" key="1">
    <source>
        <dbReference type="SAM" id="MobiDB-lite"/>
    </source>
</evidence>
<feature type="region of interest" description="Disordered" evidence="1">
    <location>
        <begin position="27"/>
        <end position="46"/>
    </location>
</feature>